<dbReference type="RefSeq" id="XP_031765972.1">
    <property type="nucleotide sequence ID" value="XM_031910112.2"/>
</dbReference>
<evidence type="ECO:0000256" key="1">
    <source>
        <dbReference type="SAM" id="SignalP"/>
    </source>
</evidence>
<gene>
    <name evidence="3" type="primary">LOC116413098</name>
</gene>
<name>A0A6J3BZX4_GALME</name>
<evidence type="ECO:0000313" key="3">
    <source>
        <dbReference type="RefSeq" id="XP_031765972.1"/>
    </source>
</evidence>
<sequence length="165" mass="18577">MSSRSGVGYSAVMVLLVALGAAVEVYDEPTPGDVDIDMAYQEDNDIDTGPIVEKLHDRPLISAKDVLMYQLLRELQGRDARSRLLYRTNWHKDKNAVSQGRNVPISLSNKDPVHKRLTSILGRFSEENKNPESTRPQQKWKIKKGKAIGSQMVCYFKLCAFRSPA</sequence>
<dbReference type="KEGG" id="gmw:116413098"/>
<dbReference type="InParanoid" id="A0A6J3BZX4"/>
<dbReference type="Proteomes" id="UP001652740">
    <property type="component" value="Unplaced"/>
</dbReference>
<dbReference type="GeneID" id="116413098"/>
<reference evidence="3" key="1">
    <citation type="submission" date="2025-08" db="UniProtKB">
        <authorList>
            <consortium name="RefSeq"/>
        </authorList>
    </citation>
    <scope>IDENTIFICATION</scope>
    <source>
        <tissue evidence="3">Whole larvae</tissue>
    </source>
</reference>
<accession>A0A6J3BZX4</accession>
<feature type="chain" id="PRO_5027062393" evidence="1">
    <location>
        <begin position="23"/>
        <end position="165"/>
    </location>
</feature>
<organism evidence="2 3">
    <name type="scientific">Galleria mellonella</name>
    <name type="common">Greater wax moth</name>
    <dbReference type="NCBI Taxonomy" id="7137"/>
    <lineage>
        <taxon>Eukaryota</taxon>
        <taxon>Metazoa</taxon>
        <taxon>Ecdysozoa</taxon>
        <taxon>Arthropoda</taxon>
        <taxon>Hexapoda</taxon>
        <taxon>Insecta</taxon>
        <taxon>Pterygota</taxon>
        <taxon>Neoptera</taxon>
        <taxon>Endopterygota</taxon>
        <taxon>Lepidoptera</taxon>
        <taxon>Glossata</taxon>
        <taxon>Ditrysia</taxon>
        <taxon>Pyraloidea</taxon>
        <taxon>Pyralidae</taxon>
        <taxon>Galleriinae</taxon>
        <taxon>Galleria</taxon>
    </lineage>
</organism>
<feature type="signal peptide" evidence="1">
    <location>
        <begin position="1"/>
        <end position="22"/>
    </location>
</feature>
<protein>
    <submittedName>
        <fullName evidence="3">Uncharacterized protein LOC116413098</fullName>
    </submittedName>
</protein>
<keyword evidence="2" id="KW-1185">Reference proteome</keyword>
<keyword evidence="1" id="KW-0732">Signal</keyword>
<proteinExistence type="predicted"/>
<evidence type="ECO:0000313" key="2">
    <source>
        <dbReference type="Proteomes" id="UP001652740"/>
    </source>
</evidence>
<dbReference type="AlphaFoldDB" id="A0A6J3BZX4"/>